<evidence type="ECO:0000256" key="4">
    <source>
        <dbReference type="ARBA" id="ARBA00022833"/>
    </source>
</evidence>
<evidence type="ECO:0000313" key="9">
    <source>
        <dbReference type="Proteomes" id="UP000281245"/>
    </source>
</evidence>
<proteinExistence type="inferred from homology"/>
<evidence type="ECO:0000313" key="8">
    <source>
        <dbReference type="EMBL" id="RMX74404.1"/>
    </source>
</evidence>
<keyword evidence="4" id="KW-0862">Zinc</keyword>
<organism evidence="8 9">
    <name type="scientific">Hortaea werneckii</name>
    <name type="common">Black yeast</name>
    <name type="synonym">Cladosporium werneckii</name>
    <dbReference type="NCBI Taxonomy" id="91943"/>
    <lineage>
        <taxon>Eukaryota</taxon>
        <taxon>Fungi</taxon>
        <taxon>Dikarya</taxon>
        <taxon>Ascomycota</taxon>
        <taxon>Pezizomycotina</taxon>
        <taxon>Dothideomycetes</taxon>
        <taxon>Dothideomycetidae</taxon>
        <taxon>Mycosphaerellales</taxon>
        <taxon>Teratosphaeriaceae</taxon>
        <taxon>Hortaea</taxon>
    </lineage>
</organism>
<protein>
    <recommendedName>
        <fullName evidence="7">Extradiol ring-cleavage dioxygenase class III enzyme subunit B domain-containing protein</fullName>
    </recommendedName>
</protein>
<comment type="cofactor">
    <cofactor evidence="1">
        <name>Zn(2+)</name>
        <dbReference type="ChEBI" id="CHEBI:29105"/>
    </cofactor>
</comment>
<feature type="signal peptide" evidence="6">
    <location>
        <begin position="1"/>
        <end position="32"/>
    </location>
</feature>
<dbReference type="Proteomes" id="UP000281245">
    <property type="component" value="Unassembled WGS sequence"/>
</dbReference>
<sequence length="407" mass="44489">MPLPSTPMPSSRTWLFILLLAILLALLPLTVPPDFPPVALAHPQVIAVASLFKQFALGQRHRLGLVKSAILPSSSNTTTRDRHTTASEQGLNTISNMPSRMPVYFISHGGPNVMEETSHPAYAQLQEIGREITQKVKPKAIIVLSAHWQAPSPPRHTIFPPPVDQLSQPRTIQVSLPSTTRPPPLIYDFAGFPPYYYRKTFPHRTSPPLADNILQAFVSAGGFSVQGVPDRGLDHGVWAPFSVMFDPGTNPLGEGTPIVQVSLLGDEADGEGHFRVGEVLRRFREQEEGCVVVGSGMAVHNLRDLWAAMASSRSQGEETVARPLGYTRAFDEALREAVEGSTGRERREGMLGLLARGDLRQAHPSLEHLLPVFVAAGAAGEEEVGRRLWTLGEGSMSWAQFRFGEVD</sequence>
<dbReference type="AlphaFoldDB" id="A0A3M6W757"/>
<feature type="domain" description="Extradiol ring-cleavage dioxygenase class III enzyme subunit B" evidence="7">
    <location>
        <begin position="103"/>
        <end position="390"/>
    </location>
</feature>
<comment type="caution">
    <text evidence="8">The sequence shown here is derived from an EMBL/GenBank/DDBJ whole genome shotgun (WGS) entry which is preliminary data.</text>
</comment>
<evidence type="ECO:0000259" key="7">
    <source>
        <dbReference type="Pfam" id="PF02900"/>
    </source>
</evidence>
<dbReference type="PANTHER" id="PTHR30096">
    <property type="entry name" value="4,5-DOPA DIOXYGENASE EXTRADIOL-LIKE PROTEIN"/>
    <property type="match status" value="1"/>
</dbReference>
<comment type="similarity">
    <text evidence="2">Belongs to the DODA-type extradiol aromatic ring-opening dioxygenase family.</text>
</comment>
<evidence type="ECO:0000256" key="2">
    <source>
        <dbReference type="ARBA" id="ARBA00007581"/>
    </source>
</evidence>
<dbReference type="SUPFAM" id="SSF53213">
    <property type="entry name" value="LigB-like"/>
    <property type="match status" value="1"/>
</dbReference>
<dbReference type="EMBL" id="QWIJ01001541">
    <property type="protein sequence ID" value="RMX74404.1"/>
    <property type="molecule type" value="Genomic_DNA"/>
</dbReference>
<keyword evidence="5" id="KW-0560">Oxidoreductase</keyword>
<keyword evidence="6" id="KW-0732">Signal</keyword>
<dbReference type="OrthoDB" id="7396853at2759"/>
<dbReference type="VEuPathDB" id="FungiDB:BTJ68_08866"/>
<dbReference type="PANTHER" id="PTHR30096:SF0">
    <property type="entry name" value="4,5-DOPA DIOXYGENASE EXTRADIOL-LIKE PROTEIN"/>
    <property type="match status" value="1"/>
</dbReference>
<reference evidence="8 9" key="1">
    <citation type="journal article" date="2018" name="BMC Genomics">
        <title>Genomic evidence for intraspecific hybridization in a clonal and extremely halotolerant yeast.</title>
        <authorList>
            <person name="Gostincar C."/>
            <person name="Stajich J.E."/>
            <person name="Zupancic J."/>
            <person name="Zalar P."/>
            <person name="Gunde-Cimerman N."/>
        </authorList>
    </citation>
    <scope>NUCLEOTIDE SEQUENCE [LARGE SCALE GENOMIC DNA]</scope>
    <source>
        <strain evidence="8 9">EXF-6656</strain>
    </source>
</reference>
<dbReference type="CDD" id="cd07363">
    <property type="entry name" value="45_DOPA_Dioxygenase"/>
    <property type="match status" value="1"/>
</dbReference>
<dbReference type="GO" id="GO:0016702">
    <property type="term" value="F:oxidoreductase activity, acting on single donors with incorporation of molecular oxygen, incorporation of two atoms of oxygen"/>
    <property type="evidence" value="ECO:0007669"/>
    <property type="project" value="UniProtKB-ARBA"/>
</dbReference>
<dbReference type="GO" id="GO:0008198">
    <property type="term" value="F:ferrous iron binding"/>
    <property type="evidence" value="ECO:0007669"/>
    <property type="project" value="InterPro"/>
</dbReference>
<accession>A0A3M6W757</accession>
<dbReference type="Pfam" id="PF02900">
    <property type="entry name" value="LigB"/>
    <property type="match status" value="1"/>
</dbReference>
<evidence type="ECO:0000256" key="3">
    <source>
        <dbReference type="ARBA" id="ARBA00022723"/>
    </source>
</evidence>
<dbReference type="Gene3D" id="3.40.830.10">
    <property type="entry name" value="LigB-like"/>
    <property type="match status" value="1"/>
</dbReference>
<gene>
    <name evidence="8" type="ORF">D0869_12633</name>
</gene>
<evidence type="ECO:0000256" key="1">
    <source>
        <dbReference type="ARBA" id="ARBA00001947"/>
    </source>
</evidence>
<evidence type="ECO:0000256" key="5">
    <source>
        <dbReference type="ARBA" id="ARBA00023002"/>
    </source>
</evidence>
<dbReference type="InterPro" id="IPR014436">
    <property type="entry name" value="Extradiol_dOase_DODA"/>
</dbReference>
<dbReference type="InterPro" id="IPR004183">
    <property type="entry name" value="Xdiol_dOase_suB"/>
</dbReference>
<name>A0A3M6W757_HORWE</name>
<keyword evidence="3" id="KW-0479">Metal-binding</keyword>
<feature type="chain" id="PRO_5018313764" description="Extradiol ring-cleavage dioxygenase class III enzyme subunit B domain-containing protein" evidence="6">
    <location>
        <begin position="33"/>
        <end position="407"/>
    </location>
</feature>
<evidence type="ECO:0000256" key="6">
    <source>
        <dbReference type="SAM" id="SignalP"/>
    </source>
</evidence>
<dbReference type="GO" id="GO:0008270">
    <property type="term" value="F:zinc ion binding"/>
    <property type="evidence" value="ECO:0007669"/>
    <property type="project" value="InterPro"/>
</dbReference>